<feature type="compositionally biased region" description="Basic and acidic residues" evidence="2">
    <location>
        <begin position="254"/>
        <end position="274"/>
    </location>
</feature>
<proteinExistence type="predicted"/>
<sequence>MRGQRKAGAGARRGEDVAMANPEEVLMQLRNPGASAHTKRREAAAAAAEEEDAHHLQQQHHQQQQQQQQQQQPPQKQKQRQTQKQRQKQPKQKVARETERPEVDVGLGLEDTRPAKKSATQRGAKGSKIAKAAAGEQGGEDGHHGGAQLLVETAMLLAEAKQNATAEADMALVSLVESNAWTRHMLIKDIKSLDESIEDVRKELVAARRSLTDTRNDSNQWAEGEQEHSMVMNRLVDNTVDVISRLARLREDRDEKAKALASTERELSKARGDSDFGSQGLQPSVTWPSFQSPRLPANASGKKRKRNETFNCPGLELLANRIERCLIYDKERHLAYAETVALLHAIRGENVRPQGLVEDYRPPTNRFDIGGVRFVVNGRIISIYDGKRQQRVDVDNLVRVLSPKAHKPDCSTGVASKSGTKKKGAGSRATTSFTNGAGSIGSVNANILLEANTKAGGAGQGIDKNRNSALGTSQPQQMHHISSSSPLARNNSQGSGSPLAGLGGPMVFTTTPTAGGMKAPKAGAPKKGAGVAAEDEEEEDEDGNTSKTPRRRGARLGSRARTYDPEFKAMVLDMYDQLGENKSMTHLARQLNIPRPNISKWVKHADKIRELVRFRKGTREAIKIALDSNPGGDDANGAGGTSTGTMKKASASQRPRMDYVLD</sequence>
<feature type="region of interest" description="Disordered" evidence="2">
    <location>
        <begin position="1"/>
        <end position="145"/>
    </location>
</feature>
<evidence type="ECO:0000313" key="5">
    <source>
        <dbReference type="Proteomes" id="UP000241890"/>
    </source>
</evidence>
<feature type="domain" description="Brinker DNA-binding" evidence="3">
    <location>
        <begin position="557"/>
        <end position="609"/>
    </location>
</feature>
<dbReference type="GO" id="GO:0045944">
    <property type="term" value="P:positive regulation of transcription by RNA polymerase II"/>
    <property type="evidence" value="ECO:0007669"/>
    <property type="project" value="TreeGrafter"/>
</dbReference>
<keyword evidence="1" id="KW-0175">Coiled coil</keyword>
<evidence type="ECO:0000256" key="2">
    <source>
        <dbReference type="SAM" id="MobiDB-lite"/>
    </source>
</evidence>
<dbReference type="PANTHER" id="PTHR23107">
    <property type="entry name" value="SYNOVIAL SARCOMA ASSOCIATED SS18 PROTEIN"/>
    <property type="match status" value="1"/>
</dbReference>
<evidence type="ECO:0000259" key="3">
    <source>
        <dbReference type="Pfam" id="PF09607"/>
    </source>
</evidence>
<feature type="compositionally biased region" description="Low complexity" evidence="2">
    <location>
        <begin position="1"/>
        <end position="10"/>
    </location>
</feature>
<dbReference type="InterPro" id="IPR009057">
    <property type="entry name" value="Homeodomain-like_sf"/>
</dbReference>
<dbReference type="GO" id="GO:0005634">
    <property type="term" value="C:nucleus"/>
    <property type="evidence" value="ECO:0007669"/>
    <property type="project" value="TreeGrafter"/>
</dbReference>
<keyword evidence="5" id="KW-1185">Reference proteome</keyword>
<evidence type="ECO:0000256" key="1">
    <source>
        <dbReference type="SAM" id="Coils"/>
    </source>
</evidence>
<feature type="compositionally biased region" description="Basic residues" evidence="2">
    <location>
        <begin position="77"/>
        <end position="93"/>
    </location>
</feature>
<feature type="compositionally biased region" description="Low complexity" evidence="2">
    <location>
        <begin position="514"/>
        <end position="532"/>
    </location>
</feature>
<dbReference type="InParanoid" id="A0A2R5GKE5"/>
<organism evidence="4 5">
    <name type="scientific">Hondaea fermentalgiana</name>
    <dbReference type="NCBI Taxonomy" id="2315210"/>
    <lineage>
        <taxon>Eukaryota</taxon>
        <taxon>Sar</taxon>
        <taxon>Stramenopiles</taxon>
        <taxon>Bigyra</taxon>
        <taxon>Labyrinthulomycetes</taxon>
        <taxon>Thraustochytrida</taxon>
        <taxon>Thraustochytriidae</taxon>
        <taxon>Hondaea</taxon>
    </lineage>
</organism>
<protein>
    <recommendedName>
        <fullName evidence="3">Brinker DNA-binding domain-containing protein</fullName>
    </recommendedName>
</protein>
<feature type="region of interest" description="Disordered" evidence="2">
    <location>
        <begin position="254"/>
        <end position="306"/>
    </location>
</feature>
<reference evidence="4 5" key="1">
    <citation type="submission" date="2017-12" db="EMBL/GenBank/DDBJ databases">
        <title>Sequencing, de novo assembly and annotation of complete genome of a new Thraustochytrid species, strain FCC1311.</title>
        <authorList>
            <person name="Sedici K."/>
            <person name="Godart F."/>
            <person name="Aiese Cigliano R."/>
            <person name="Sanseverino W."/>
            <person name="Barakat M."/>
            <person name="Ortet P."/>
            <person name="Marechal E."/>
            <person name="Cagnac O."/>
            <person name="Amato A."/>
        </authorList>
    </citation>
    <scope>NUCLEOTIDE SEQUENCE [LARGE SCALE GENOMIC DNA]</scope>
</reference>
<dbReference type="Pfam" id="PF09607">
    <property type="entry name" value="BrkDBD"/>
    <property type="match status" value="1"/>
</dbReference>
<feature type="region of interest" description="Disordered" evidence="2">
    <location>
        <begin position="626"/>
        <end position="662"/>
    </location>
</feature>
<feature type="compositionally biased region" description="Low complexity" evidence="2">
    <location>
        <begin position="627"/>
        <end position="636"/>
    </location>
</feature>
<name>A0A2R5GKE5_9STRA</name>
<comment type="caution">
    <text evidence="4">The sequence shown here is derived from an EMBL/GenBank/DDBJ whole genome shotgun (WGS) entry which is preliminary data.</text>
</comment>
<feature type="compositionally biased region" description="Low complexity" evidence="2">
    <location>
        <begin position="59"/>
        <end position="76"/>
    </location>
</feature>
<dbReference type="Proteomes" id="UP000241890">
    <property type="component" value="Unassembled WGS sequence"/>
</dbReference>
<feature type="region of interest" description="Disordered" evidence="2">
    <location>
        <begin position="407"/>
        <end position="433"/>
    </location>
</feature>
<dbReference type="EMBL" id="BEYU01000084">
    <property type="protein sequence ID" value="GBG30789.1"/>
    <property type="molecule type" value="Genomic_DNA"/>
</dbReference>
<gene>
    <name evidence="4" type="ORF">FCC1311_070092</name>
</gene>
<feature type="compositionally biased region" description="Basic and acidic residues" evidence="2">
    <location>
        <begin position="94"/>
        <end position="103"/>
    </location>
</feature>
<dbReference type="SUPFAM" id="SSF46689">
    <property type="entry name" value="Homeodomain-like"/>
    <property type="match status" value="1"/>
</dbReference>
<dbReference type="AlphaFoldDB" id="A0A2R5GKE5"/>
<dbReference type="PANTHER" id="PTHR23107:SF34">
    <property type="entry name" value="HTH LA-TYPE RNA-BINDING DOMAIN-CONTAINING PROTEIN"/>
    <property type="match status" value="1"/>
</dbReference>
<dbReference type="Gene3D" id="1.10.10.60">
    <property type="entry name" value="Homeodomain-like"/>
    <property type="match status" value="1"/>
</dbReference>
<feature type="compositionally biased region" description="Polar residues" evidence="2">
    <location>
        <begin position="467"/>
        <end position="493"/>
    </location>
</feature>
<evidence type="ECO:0000313" key="4">
    <source>
        <dbReference type="EMBL" id="GBG30789.1"/>
    </source>
</evidence>
<feature type="region of interest" description="Disordered" evidence="2">
    <location>
        <begin position="455"/>
        <end position="558"/>
    </location>
</feature>
<feature type="compositionally biased region" description="Acidic residues" evidence="2">
    <location>
        <begin position="533"/>
        <end position="543"/>
    </location>
</feature>
<dbReference type="InterPro" id="IPR018586">
    <property type="entry name" value="Brinker_DNA-bd"/>
</dbReference>
<accession>A0A2R5GKE5</accession>
<feature type="compositionally biased region" description="Low complexity" evidence="2">
    <location>
        <begin position="123"/>
        <end position="135"/>
    </location>
</feature>
<dbReference type="GO" id="GO:0003713">
    <property type="term" value="F:transcription coactivator activity"/>
    <property type="evidence" value="ECO:0007669"/>
    <property type="project" value="TreeGrafter"/>
</dbReference>
<feature type="compositionally biased region" description="Polar residues" evidence="2">
    <location>
        <begin position="276"/>
        <end position="292"/>
    </location>
</feature>
<feature type="coiled-coil region" evidence="1">
    <location>
        <begin position="190"/>
        <end position="217"/>
    </location>
</feature>